<sequence length="419" mass="42182">MSARPDHTRAPDAPAESVASALADASFVRVVCRAEGDALAAGGLLARALRSAGVPFHVRAGAFAPAAAPPDGDGVLVAVGLDAPGADETLAPDDGTTSLRAHEVASALTPESEPGPDPVLALAGVVAAGEHPDAADGSLLSVAEETGAVARRPGVAAPVADLADGLAHTTLAHASFSGNREAAGAALAELDLPADLDEASRRRLASLVALDVAGDENATERAAEAVERALYPYVTPDAPFATLGGYADVLDAVARERPGTGVAVALGHDARVPALEAWRDHAAAAHRALRGAHLGRYESVHVVRAPEEVADHVGRLATVARLCRDFRSPEPTALVLGDGVAALAAVERGAAGAASAVFEEFGGVDETQRVSSANQDASRAGGVDGDGGAWAGDARRAVVRFDADAPEAEIIAAVREALT</sequence>
<evidence type="ECO:0000313" key="1">
    <source>
        <dbReference type="EMBL" id="MDS0298469.1"/>
    </source>
</evidence>
<organism evidence="1 2">
    <name type="scientific">Halogeometricum salsisoli</name>
    <dbReference type="NCBI Taxonomy" id="2950536"/>
    <lineage>
        <taxon>Archaea</taxon>
        <taxon>Methanobacteriati</taxon>
        <taxon>Methanobacteriota</taxon>
        <taxon>Stenosarchaea group</taxon>
        <taxon>Halobacteria</taxon>
        <taxon>Halobacteriales</taxon>
        <taxon>Haloferacaceae</taxon>
        <taxon>Halogeometricum</taxon>
    </lineage>
</organism>
<protein>
    <recommendedName>
        <fullName evidence="3">Exonuclease RecJ</fullName>
    </recommendedName>
</protein>
<evidence type="ECO:0008006" key="3">
    <source>
        <dbReference type="Google" id="ProtNLM"/>
    </source>
</evidence>
<proteinExistence type="predicted"/>
<name>A0ABU2GCJ3_9EURY</name>
<comment type="caution">
    <text evidence="1">The sequence shown here is derived from an EMBL/GenBank/DDBJ whole genome shotgun (WGS) entry which is preliminary data.</text>
</comment>
<keyword evidence="2" id="KW-1185">Reference proteome</keyword>
<evidence type="ECO:0000313" key="2">
    <source>
        <dbReference type="Proteomes" id="UP001257060"/>
    </source>
</evidence>
<reference evidence="1 2" key="1">
    <citation type="submission" date="2022-06" db="EMBL/GenBank/DDBJ databases">
        <title>Halogeometricum sp. a new haloarchaeum isolate from saline soil.</title>
        <authorList>
            <person name="Strakova D."/>
            <person name="Galisteo C."/>
            <person name="Sanchez-Porro C."/>
            <person name="Ventosa A."/>
        </authorList>
    </citation>
    <scope>NUCLEOTIDE SEQUENCE [LARGE SCALE GENOMIC DNA]</scope>
    <source>
        <strain evidence="1 2">S1BR25-6</strain>
    </source>
</reference>
<accession>A0ABU2GCJ3</accession>
<dbReference type="RefSeq" id="WP_310923273.1">
    <property type="nucleotide sequence ID" value="NZ_JAMQOP010000001.1"/>
</dbReference>
<dbReference type="EMBL" id="JAMQOP010000001">
    <property type="protein sequence ID" value="MDS0298469.1"/>
    <property type="molecule type" value="Genomic_DNA"/>
</dbReference>
<gene>
    <name evidence="1" type="ORF">NDI76_06920</name>
</gene>
<dbReference type="Proteomes" id="UP001257060">
    <property type="component" value="Unassembled WGS sequence"/>
</dbReference>